<organism evidence="1 2">
    <name type="scientific">Pseudomonas kitaguniensis</name>
    <dbReference type="NCBI Taxonomy" id="2607908"/>
    <lineage>
        <taxon>Bacteria</taxon>
        <taxon>Pseudomonadati</taxon>
        <taxon>Pseudomonadota</taxon>
        <taxon>Gammaproteobacteria</taxon>
        <taxon>Pseudomonadales</taxon>
        <taxon>Pseudomonadaceae</taxon>
        <taxon>Pseudomonas</taxon>
    </lineage>
</organism>
<protein>
    <submittedName>
        <fullName evidence="1">Uncharacterized protein</fullName>
    </submittedName>
</protein>
<gene>
    <name evidence="1" type="ORF">F0170_20215</name>
</gene>
<dbReference type="EMBL" id="VUBA01000128">
    <property type="protein sequence ID" value="MPQ86109.1"/>
    <property type="molecule type" value="Genomic_DNA"/>
</dbReference>
<evidence type="ECO:0000313" key="2">
    <source>
        <dbReference type="Proteomes" id="UP000325438"/>
    </source>
</evidence>
<comment type="caution">
    <text evidence="1">The sequence shown here is derived from an EMBL/GenBank/DDBJ whole genome shotgun (WGS) entry which is preliminary data.</text>
</comment>
<proteinExistence type="predicted"/>
<sequence>MVAIPVAVVLAGFAIWGKVESDSALTKQNAAKTWKTFEARLDHAFNKYKRHEGKGEFAQAINALKDYIALNRQRGSVSPQDEKMLGRMLDDLTFKGQAKGLALSREFKSTEERLSDDPYARADAHYEYIEKLKVALPEDDTFLRKEVEHYGRLNPQISLYD</sequence>
<reference evidence="1 2" key="1">
    <citation type="submission" date="2019-09" db="EMBL/GenBank/DDBJ databases">
        <title>The draft genomes of Allium pathogen Pseudomonas sp.</title>
        <authorList>
            <person name="Fujikawa T."/>
            <person name="Sawada H."/>
        </authorList>
    </citation>
    <scope>NUCLEOTIDE SEQUENCE [LARGE SCALE GENOMIC DNA]</scope>
    <source>
        <strain evidence="1 2">MAFF 730085</strain>
    </source>
</reference>
<evidence type="ECO:0000313" key="1">
    <source>
        <dbReference type="EMBL" id="MPQ86109.1"/>
    </source>
</evidence>
<dbReference type="Proteomes" id="UP000325438">
    <property type="component" value="Unassembled WGS sequence"/>
</dbReference>
<accession>A0A5N7JXI3</accession>
<dbReference type="RefSeq" id="WP_058413866.1">
    <property type="nucleotide sequence ID" value="NZ_JBLZPT010000019.1"/>
</dbReference>
<name>A0A5N7JXI3_9PSED</name>
<dbReference type="AlphaFoldDB" id="A0A5N7JXI3"/>